<feature type="transmembrane region" description="Helical" evidence="1">
    <location>
        <begin position="438"/>
        <end position="463"/>
    </location>
</feature>
<feature type="transmembrane region" description="Helical" evidence="1">
    <location>
        <begin position="1041"/>
        <end position="1058"/>
    </location>
</feature>
<feature type="transmembrane region" description="Helical" evidence="1">
    <location>
        <begin position="718"/>
        <end position="736"/>
    </location>
</feature>
<feature type="transmembrane region" description="Helical" evidence="1">
    <location>
        <begin position="181"/>
        <end position="199"/>
    </location>
</feature>
<feature type="transmembrane region" description="Helical" evidence="1">
    <location>
        <begin position="297"/>
        <end position="319"/>
    </location>
</feature>
<feature type="transmembrane region" description="Helical" evidence="1">
    <location>
        <begin position="551"/>
        <end position="569"/>
    </location>
</feature>
<keyword evidence="1" id="KW-0812">Transmembrane</keyword>
<comment type="caution">
    <text evidence="2">The sequence shown here is derived from an EMBL/GenBank/DDBJ whole genome shotgun (WGS) entry which is preliminary data.</text>
</comment>
<feature type="transmembrane region" description="Helical" evidence="1">
    <location>
        <begin position="355"/>
        <end position="374"/>
    </location>
</feature>
<name>A0A4Q7LX39_9MICO</name>
<keyword evidence="1" id="KW-1133">Transmembrane helix</keyword>
<dbReference type="EMBL" id="SGWW01000001">
    <property type="protein sequence ID" value="RZS59364.1"/>
    <property type="molecule type" value="Genomic_DNA"/>
</dbReference>
<feature type="transmembrane region" description="Helical" evidence="1">
    <location>
        <begin position="743"/>
        <end position="761"/>
    </location>
</feature>
<organism evidence="2 3">
    <name type="scientific">Microcella putealis</name>
    <dbReference type="NCBI Taxonomy" id="337005"/>
    <lineage>
        <taxon>Bacteria</taxon>
        <taxon>Bacillati</taxon>
        <taxon>Actinomycetota</taxon>
        <taxon>Actinomycetes</taxon>
        <taxon>Micrococcales</taxon>
        <taxon>Microbacteriaceae</taxon>
        <taxon>Microcella</taxon>
    </lineage>
</organism>
<feature type="transmembrane region" description="Helical" evidence="1">
    <location>
        <begin position="858"/>
        <end position="878"/>
    </location>
</feature>
<dbReference type="Proteomes" id="UP000293519">
    <property type="component" value="Unassembled WGS sequence"/>
</dbReference>
<feature type="transmembrane region" description="Helical" evidence="1">
    <location>
        <begin position="1090"/>
        <end position="1106"/>
    </location>
</feature>
<feature type="transmembrane region" description="Helical" evidence="1">
    <location>
        <begin position="524"/>
        <end position="545"/>
    </location>
</feature>
<evidence type="ECO:0000313" key="2">
    <source>
        <dbReference type="EMBL" id="RZS59364.1"/>
    </source>
</evidence>
<feature type="transmembrane region" description="Helical" evidence="1">
    <location>
        <begin position="266"/>
        <end position="285"/>
    </location>
</feature>
<feature type="transmembrane region" description="Helical" evidence="1">
    <location>
        <begin position="627"/>
        <end position="645"/>
    </location>
</feature>
<feature type="transmembrane region" description="Helical" evidence="1">
    <location>
        <begin position="576"/>
        <end position="595"/>
    </location>
</feature>
<feature type="transmembrane region" description="Helical" evidence="1">
    <location>
        <begin position="121"/>
        <end position="140"/>
    </location>
</feature>
<dbReference type="AlphaFoldDB" id="A0A4Q7LX39"/>
<feature type="transmembrane region" description="Helical" evidence="1">
    <location>
        <begin position="326"/>
        <end position="349"/>
    </location>
</feature>
<feature type="transmembrane region" description="Helical" evidence="1">
    <location>
        <begin position="984"/>
        <end position="1006"/>
    </location>
</feature>
<feature type="transmembrane region" description="Helical" evidence="1">
    <location>
        <begin position="92"/>
        <end position="115"/>
    </location>
</feature>
<feature type="transmembrane region" description="Helical" evidence="1">
    <location>
        <begin position="1118"/>
        <end position="1136"/>
    </location>
</feature>
<protein>
    <submittedName>
        <fullName evidence="2">Uncharacterized protein</fullName>
    </submittedName>
</protein>
<feature type="transmembrane region" description="Helical" evidence="1">
    <location>
        <begin position="684"/>
        <end position="706"/>
    </location>
</feature>
<evidence type="ECO:0000313" key="3">
    <source>
        <dbReference type="Proteomes" id="UP000293519"/>
    </source>
</evidence>
<feature type="transmembrane region" description="Helical" evidence="1">
    <location>
        <begin position="773"/>
        <end position="790"/>
    </location>
</feature>
<feature type="transmembrane region" description="Helical" evidence="1">
    <location>
        <begin position="802"/>
        <end position="818"/>
    </location>
</feature>
<gene>
    <name evidence="2" type="ORF">EV141_0587</name>
</gene>
<feature type="transmembrane region" description="Helical" evidence="1">
    <location>
        <begin position="147"/>
        <end position="166"/>
    </location>
</feature>
<feature type="transmembrane region" description="Helical" evidence="1">
    <location>
        <begin position="1012"/>
        <end position="1029"/>
    </location>
</feature>
<keyword evidence="3" id="KW-1185">Reference proteome</keyword>
<sequence>MHPLAGELAALSASIADELDARLALIDRMRREPVTPVATAAAPAAQRALDETTVAPIPPIVAQSPAPSPAPAAAREPATAPAVTPRRSGVQVALIVVGIALLSVFALFAVIYAFIAYGVVVRSLVIGAATIATIVTATVLSRRGLAVTAEGLAALGTVVLVLDAWAVRRTDVAGLSSTPELAYWGVALVAISVIALTWARAGGHRSPVLAAAVMLPIGAGLLGAHATTGLARGADVTVGALTAAATAALVAAALHRIMADRITGPVRAASVASTLLSVPIAASAIVVSAELLAERGWVWPSVSGVIFASLVIGATLLALRALSGVAAAVTSAALAVSGTLALLATLTIAADETRVDGALLAVSVLAPVVVAVTADAAARRHALARIPLIATAASAGAIGALAALGAFGVVAEPLVRAALAGLGGPVARPTIDVMGADALVSVAVASLAAGAGVLAGGWALAGLLRSRSRLVPLAALAAVVVVSAVSLSPTWLAAMLASGAVAIASAAALLPLSRRDDRTAEIVAARVALAIGSPLAAVLAVSMAWAVTDGWWLGTVTALAAIALGRAATVDRAARSIAVGVSSLLILVAAAALADPIEVDAPSFVLVVAAALIALSGLPGLSGAERLTGLITPLPIVVTLALDAIDTSPVNAAVDTVALAALVGAFVVVAVGSRGTIERAIASALIGPAVALAAGRALVLGLALAGDTRALAITPIEQGLVALIALATVAVIAALRTAGSIRIGLDAGVTVAALVALVTVAEDGTRGTLMPTALAVLVCAVITLAIAITREGLFLSSSPRRFVGWLALALATIALWTMLVDRGTADPEPYVLPLAAALIVIAILIGRTPDAASRRAIGVPALLVGAAIIVAGVPLAAASGEGPAARGVAVGLGATLIALAALMGRIRGQARWRGLHTVVLTAAVVAQLTLTTSVVAQLFVDGTGAALPAVQVAGILVVVMLTGTATAAWATASRGDNDRVRAPHVTATTAATAGGAALAAAVIGLLDAVRPIELVTVPLALGLIMIGTLELDQRASARSGPWLTPGLVALLVPSLIAIGDDGDVVRIVSVGLVATIVLIGGVVRRLQAPFLVGGIVLITHLVIQSWPLLAEIGRAVEWWLWLGIAGVAVVAVAARYEQRLRDLRTTVGRIRDLR</sequence>
<feature type="transmembrane region" description="Helical" evidence="1">
    <location>
        <begin position="386"/>
        <end position="411"/>
    </location>
</feature>
<feature type="transmembrane region" description="Helical" evidence="1">
    <location>
        <begin position="830"/>
        <end position="846"/>
    </location>
</feature>
<feature type="transmembrane region" description="Helical" evidence="1">
    <location>
        <begin position="1064"/>
        <end position="1083"/>
    </location>
</feature>
<dbReference type="NCBIfam" id="NF047321">
    <property type="entry name" value="SCO7613_CTERM"/>
    <property type="match status" value="1"/>
</dbReference>
<feature type="transmembrane region" description="Helical" evidence="1">
    <location>
        <begin position="651"/>
        <end position="672"/>
    </location>
</feature>
<feature type="transmembrane region" description="Helical" evidence="1">
    <location>
        <begin position="206"/>
        <end position="224"/>
    </location>
</feature>
<keyword evidence="1" id="KW-0472">Membrane</keyword>
<dbReference type="InterPro" id="IPR058062">
    <property type="entry name" value="SCO7613_C"/>
</dbReference>
<feature type="transmembrane region" description="Helical" evidence="1">
    <location>
        <begin position="952"/>
        <end position="972"/>
    </location>
</feature>
<feature type="transmembrane region" description="Helical" evidence="1">
    <location>
        <begin position="884"/>
        <end position="903"/>
    </location>
</feature>
<feature type="transmembrane region" description="Helical" evidence="1">
    <location>
        <begin position="601"/>
        <end position="620"/>
    </location>
</feature>
<feature type="transmembrane region" description="Helical" evidence="1">
    <location>
        <begin position="915"/>
        <end position="940"/>
    </location>
</feature>
<proteinExistence type="predicted"/>
<feature type="transmembrane region" description="Helical" evidence="1">
    <location>
        <begin position="470"/>
        <end position="487"/>
    </location>
</feature>
<feature type="transmembrane region" description="Helical" evidence="1">
    <location>
        <begin position="236"/>
        <end position="254"/>
    </location>
</feature>
<accession>A0A4Q7LX39</accession>
<feature type="transmembrane region" description="Helical" evidence="1">
    <location>
        <begin position="493"/>
        <end position="512"/>
    </location>
</feature>
<evidence type="ECO:0000256" key="1">
    <source>
        <dbReference type="SAM" id="Phobius"/>
    </source>
</evidence>
<reference evidence="2 3" key="1">
    <citation type="journal article" date="2015" name="Stand. Genomic Sci.">
        <title>Genomic Encyclopedia of Bacterial and Archaeal Type Strains, Phase III: the genomes of soil and plant-associated and newly described type strains.</title>
        <authorList>
            <person name="Whitman W.B."/>
            <person name="Woyke T."/>
            <person name="Klenk H.P."/>
            <person name="Zhou Y."/>
            <person name="Lilburn T.G."/>
            <person name="Beck B.J."/>
            <person name="De Vos P."/>
            <person name="Vandamme P."/>
            <person name="Eisen J.A."/>
            <person name="Garrity G."/>
            <person name="Hugenholtz P."/>
            <person name="Kyrpides N.C."/>
        </authorList>
    </citation>
    <scope>NUCLEOTIDE SEQUENCE [LARGE SCALE GENOMIC DNA]</scope>
    <source>
        <strain evidence="2 3">CV2</strain>
    </source>
</reference>